<dbReference type="AlphaFoldDB" id="A0A3B4VPK4"/>
<feature type="domain" description="CCHC-type" evidence="3">
    <location>
        <begin position="204"/>
        <end position="220"/>
    </location>
</feature>
<reference evidence="4" key="1">
    <citation type="submission" date="2025-08" db="UniProtKB">
        <authorList>
            <consortium name="Ensembl"/>
        </authorList>
    </citation>
    <scope>IDENTIFICATION</scope>
</reference>
<evidence type="ECO:0000313" key="4">
    <source>
        <dbReference type="Ensembl" id="ENSSDUP00000032532.1"/>
    </source>
</evidence>
<dbReference type="Proteomes" id="UP000261420">
    <property type="component" value="Unplaced"/>
</dbReference>
<dbReference type="Ensembl" id="ENSSDUT00000033090.1">
    <property type="protein sequence ID" value="ENSSDUP00000032532.1"/>
    <property type="gene ID" value="ENSSDUG00000023375.1"/>
</dbReference>
<dbReference type="GeneTree" id="ENSGT00940000167314"/>
<dbReference type="InterPro" id="IPR036875">
    <property type="entry name" value="Znf_CCHC_sf"/>
</dbReference>
<proteinExistence type="predicted"/>
<organism evidence="4 5">
    <name type="scientific">Seriola dumerili</name>
    <name type="common">Greater amberjack</name>
    <name type="synonym">Caranx dumerili</name>
    <dbReference type="NCBI Taxonomy" id="41447"/>
    <lineage>
        <taxon>Eukaryota</taxon>
        <taxon>Metazoa</taxon>
        <taxon>Chordata</taxon>
        <taxon>Craniata</taxon>
        <taxon>Vertebrata</taxon>
        <taxon>Euteleostomi</taxon>
        <taxon>Actinopterygii</taxon>
        <taxon>Neopterygii</taxon>
        <taxon>Teleostei</taxon>
        <taxon>Neoteleostei</taxon>
        <taxon>Acanthomorphata</taxon>
        <taxon>Carangaria</taxon>
        <taxon>Carangiformes</taxon>
        <taxon>Carangidae</taxon>
        <taxon>Seriola</taxon>
    </lineage>
</organism>
<dbReference type="GO" id="GO:0008270">
    <property type="term" value="F:zinc ion binding"/>
    <property type="evidence" value="ECO:0007669"/>
    <property type="project" value="UniProtKB-KW"/>
</dbReference>
<dbReference type="GO" id="GO:0003676">
    <property type="term" value="F:nucleic acid binding"/>
    <property type="evidence" value="ECO:0007669"/>
    <property type="project" value="InterPro"/>
</dbReference>
<evidence type="ECO:0000259" key="3">
    <source>
        <dbReference type="PROSITE" id="PS50158"/>
    </source>
</evidence>
<sequence length="343" mass="39007">MEHFFIANVIEEEEIKKSILLSVVGAQTYSLMRNLLSPAKPGEKTFGQLVTLLKNHFNPKPSEIVQRFKFNSRLRRSPESVSEYVAELRKLAQDCDYGATLSQMLRDRLVCGINDDRIQRRLLSETNLTFESALSLAQAMESANKNVQDLQSKAGAMSCNAVRAGGSESTGKKRESQRRAEKDKDCYRCNGKHSPEDCRFKKEKCHACGITGHIARACRNKKKLNADRRNDRRPRASGRRYTQERKVHYCSPRVAEGSDEDEQPLSLYNVWCEDEEEAVPPYKVCMTLNGEPVIFEVDTGCGLTIMTMKAFKEKVKNAPPLKKTRLKLKTYTKQKIKVLGKAY</sequence>
<feature type="region of interest" description="Disordered" evidence="2">
    <location>
        <begin position="223"/>
        <end position="243"/>
    </location>
</feature>
<feature type="compositionally biased region" description="Basic and acidic residues" evidence="2">
    <location>
        <begin position="224"/>
        <end position="234"/>
    </location>
</feature>
<name>A0A3B4VPK4_SERDU</name>
<dbReference type="InterPro" id="IPR001878">
    <property type="entry name" value="Znf_CCHC"/>
</dbReference>
<accession>A0A3B4VPK4</accession>
<keyword evidence="1" id="KW-0863">Zinc-finger</keyword>
<dbReference type="Gene3D" id="4.10.60.10">
    <property type="entry name" value="Zinc finger, CCHC-type"/>
    <property type="match status" value="1"/>
</dbReference>
<evidence type="ECO:0000256" key="1">
    <source>
        <dbReference type="PROSITE-ProRule" id="PRU00047"/>
    </source>
</evidence>
<dbReference type="SUPFAM" id="SSF57756">
    <property type="entry name" value="Retrovirus zinc finger-like domains"/>
    <property type="match status" value="1"/>
</dbReference>
<dbReference type="PANTHER" id="PTHR37984:SF13">
    <property type="entry name" value="RIBONUCLEASE H"/>
    <property type="match status" value="1"/>
</dbReference>
<dbReference type="OMA" id="INEKCHA"/>
<keyword evidence="1" id="KW-0862">Zinc</keyword>
<dbReference type="PROSITE" id="PS50158">
    <property type="entry name" value="ZF_CCHC"/>
    <property type="match status" value="1"/>
</dbReference>
<reference evidence="4" key="2">
    <citation type="submission" date="2025-09" db="UniProtKB">
        <authorList>
            <consortium name="Ensembl"/>
        </authorList>
    </citation>
    <scope>IDENTIFICATION</scope>
</reference>
<evidence type="ECO:0000313" key="5">
    <source>
        <dbReference type="Proteomes" id="UP000261420"/>
    </source>
</evidence>
<dbReference type="InterPro" id="IPR050951">
    <property type="entry name" value="Retrovirus_Pol_polyprotein"/>
</dbReference>
<dbReference type="PANTHER" id="PTHR37984">
    <property type="entry name" value="PROTEIN CBG26694"/>
    <property type="match status" value="1"/>
</dbReference>
<evidence type="ECO:0000256" key="2">
    <source>
        <dbReference type="SAM" id="MobiDB-lite"/>
    </source>
</evidence>
<keyword evidence="5" id="KW-1185">Reference proteome</keyword>
<keyword evidence="1" id="KW-0479">Metal-binding</keyword>
<protein>
    <recommendedName>
        <fullName evidence="3">CCHC-type domain-containing protein</fullName>
    </recommendedName>
</protein>